<evidence type="ECO:0000313" key="3">
    <source>
        <dbReference type="Proteomes" id="UP000054567"/>
    </source>
</evidence>
<name>A0A0J6IJW0_COCPO</name>
<sequence length="113" mass="12327">MSGATTEEISTKFVFVLHHPKADASDRLRIAFRATTPWGPALHLASRRCSKGQGDNAATGHIPRTHTPPPPVNDQHPTKSLAEMLIFATVQWLRLPRFSGQRHGCRAAVVAGL</sequence>
<evidence type="ECO:0000256" key="1">
    <source>
        <dbReference type="SAM" id="MobiDB-lite"/>
    </source>
</evidence>
<evidence type="ECO:0000313" key="2">
    <source>
        <dbReference type="EMBL" id="KMM72202.1"/>
    </source>
</evidence>
<gene>
    <name evidence="2" type="ORF">CPAG_08500</name>
</gene>
<accession>A0A0J6IJW0</accession>
<reference evidence="3" key="3">
    <citation type="journal article" date="2010" name="Genome Res.">
        <title>Population genomic sequencing of Coccidioides fungi reveals recent hybridization and transposon control.</title>
        <authorList>
            <person name="Neafsey D.E."/>
            <person name="Barker B.M."/>
            <person name="Sharpton T.J."/>
            <person name="Stajich J.E."/>
            <person name="Park D.J."/>
            <person name="Whiston E."/>
            <person name="Hung C.-Y."/>
            <person name="McMahan C."/>
            <person name="White J."/>
            <person name="Sykes S."/>
            <person name="Heiman D."/>
            <person name="Young S."/>
            <person name="Zeng Q."/>
            <person name="Abouelleil A."/>
            <person name="Aftuck L."/>
            <person name="Bessette D."/>
            <person name="Brown A."/>
            <person name="FitzGerald M."/>
            <person name="Lui A."/>
            <person name="Macdonald J.P."/>
            <person name="Priest M."/>
            <person name="Orbach M.J."/>
            <person name="Galgiani J.N."/>
            <person name="Kirkland T.N."/>
            <person name="Cole G.T."/>
            <person name="Birren B.W."/>
            <person name="Henn M.R."/>
            <person name="Taylor J.W."/>
            <person name="Rounsley S.D."/>
        </authorList>
    </citation>
    <scope>NUCLEOTIDE SEQUENCE [LARGE SCALE GENOMIC DNA]</scope>
    <source>
        <strain evidence="3">RMSCC 3488</strain>
    </source>
</reference>
<dbReference type="Proteomes" id="UP000054567">
    <property type="component" value="Unassembled WGS sequence"/>
</dbReference>
<reference evidence="3" key="2">
    <citation type="journal article" date="2009" name="Genome Res.">
        <title>Comparative genomic analyses of the human fungal pathogens Coccidioides and their relatives.</title>
        <authorList>
            <person name="Sharpton T.J."/>
            <person name="Stajich J.E."/>
            <person name="Rounsley S.D."/>
            <person name="Gardner M.J."/>
            <person name="Wortman J.R."/>
            <person name="Jordar V.S."/>
            <person name="Maiti R."/>
            <person name="Kodira C.D."/>
            <person name="Neafsey D.E."/>
            <person name="Zeng Q."/>
            <person name="Hung C.-Y."/>
            <person name="McMahan C."/>
            <person name="Muszewska A."/>
            <person name="Grynberg M."/>
            <person name="Mandel M.A."/>
            <person name="Kellner E.M."/>
            <person name="Barker B.M."/>
            <person name="Galgiani J.N."/>
            <person name="Orbach M.J."/>
            <person name="Kirkland T.N."/>
            <person name="Cole G.T."/>
            <person name="Henn M.R."/>
            <person name="Birren B.W."/>
            <person name="Taylor J.W."/>
        </authorList>
    </citation>
    <scope>NUCLEOTIDE SEQUENCE [LARGE SCALE GENOMIC DNA]</scope>
    <source>
        <strain evidence="3">RMSCC 3488</strain>
    </source>
</reference>
<dbReference type="AlphaFoldDB" id="A0A0J6IJW0"/>
<protein>
    <submittedName>
        <fullName evidence="2">Uncharacterized protein</fullName>
    </submittedName>
</protein>
<dbReference type="EMBL" id="DS268113">
    <property type="protein sequence ID" value="KMM72202.1"/>
    <property type="molecule type" value="Genomic_DNA"/>
</dbReference>
<proteinExistence type="predicted"/>
<reference evidence="2 3" key="1">
    <citation type="submission" date="2007-06" db="EMBL/GenBank/DDBJ databases">
        <title>The Genome Sequence of Coccidioides posadasii RMSCC_3488.</title>
        <authorList>
            <consortium name="Coccidioides Genome Resources Consortium"/>
            <consortium name="The Broad Institute Genome Sequencing Platform"/>
            <person name="Henn M.R."/>
            <person name="Sykes S."/>
            <person name="Young S."/>
            <person name="Jaffe D."/>
            <person name="Berlin A."/>
            <person name="Alvarez P."/>
            <person name="Butler J."/>
            <person name="Gnerre S."/>
            <person name="Grabherr M."/>
            <person name="Mauceli E."/>
            <person name="Brockman W."/>
            <person name="Kodira C."/>
            <person name="Alvarado L."/>
            <person name="Zeng Q."/>
            <person name="Crawford M."/>
            <person name="Antoine C."/>
            <person name="Devon K."/>
            <person name="Galgiani J."/>
            <person name="Orsborn K."/>
            <person name="Lewis M.L."/>
            <person name="Nusbaum C."/>
            <person name="Galagan J."/>
            <person name="Birren B."/>
        </authorList>
    </citation>
    <scope>NUCLEOTIDE SEQUENCE [LARGE SCALE GENOMIC DNA]</scope>
    <source>
        <strain evidence="2 3">RMSCC 3488</strain>
    </source>
</reference>
<dbReference type="VEuPathDB" id="FungiDB:CPAG_08500"/>
<feature type="region of interest" description="Disordered" evidence="1">
    <location>
        <begin position="49"/>
        <end position="77"/>
    </location>
</feature>
<organism evidence="2 3">
    <name type="scientific">Coccidioides posadasii RMSCC 3488</name>
    <dbReference type="NCBI Taxonomy" id="454284"/>
    <lineage>
        <taxon>Eukaryota</taxon>
        <taxon>Fungi</taxon>
        <taxon>Dikarya</taxon>
        <taxon>Ascomycota</taxon>
        <taxon>Pezizomycotina</taxon>
        <taxon>Eurotiomycetes</taxon>
        <taxon>Eurotiomycetidae</taxon>
        <taxon>Onygenales</taxon>
        <taxon>Onygenaceae</taxon>
        <taxon>Coccidioides</taxon>
    </lineage>
</organism>